<proteinExistence type="predicted"/>
<dbReference type="Proteomes" id="UP000016666">
    <property type="component" value="Chromosome 13"/>
</dbReference>
<dbReference type="HOGENOM" id="CLU_1258608_0_0_1"/>
<reference evidence="2" key="2">
    <citation type="submission" date="2025-08" db="UniProtKB">
        <authorList>
            <consortium name="Ensembl"/>
        </authorList>
    </citation>
    <scope>IDENTIFICATION</scope>
</reference>
<reference evidence="2" key="3">
    <citation type="submission" date="2025-09" db="UniProtKB">
        <authorList>
            <consortium name="Ensembl"/>
        </authorList>
    </citation>
    <scope>IDENTIFICATION</scope>
</reference>
<dbReference type="AlphaFoldDB" id="U3I2V0"/>
<keyword evidence="3" id="KW-1185">Reference proteome</keyword>
<feature type="region of interest" description="Disordered" evidence="1">
    <location>
        <begin position="240"/>
        <end position="279"/>
    </location>
</feature>
<evidence type="ECO:0000313" key="2">
    <source>
        <dbReference type="Ensembl" id="ENSAPLP00000001570.2"/>
    </source>
</evidence>
<evidence type="ECO:0000313" key="3">
    <source>
        <dbReference type="Proteomes" id="UP000016666"/>
    </source>
</evidence>
<protein>
    <submittedName>
        <fullName evidence="2">Uncharacterized protein</fullName>
    </submittedName>
</protein>
<feature type="compositionally biased region" description="Low complexity" evidence="1">
    <location>
        <begin position="240"/>
        <end position="250"/>
    </location>
</feature>
<feature type="region of interest" description="Disordered" evidence="1">
    <location>
        <begin position="81"/>
        <end position="126"/>
    </location>
</feature>
<accession>U3I2V0</accession>
<dbReference type="Ensembl" id="ENSAPLT00000002144.2">
    <property type="protein sequence ID" value="ENSAPLP00000001570.2"/>
    <property type="gene ID" value="ENSAPLG00000002149.2"/>
</dbReference>
<name>U3I2V0_ANAPP</name>
<sequence>MGRESANLSVAQLLKKHGGSSTALPGRVGTCTRGGGQDSAQDRSCLSLVCPCGTGCCSLPTGTEQGAPPLCPRTLSPSPNEPGAVAGCQPAANHRDPAEPSEGDSSPRQSPARARRHSARSELKKIASGARCRTPCRCAPRRNPSRTSGRAGSCTARGCCAGTSRCRCFRAEPPAPPRGCCSGCWRTGPACAGCSCPAPAPSGRGRWSGCSSSGKLSSGRLAWRRRSQPLARCGCCRAAALPSSPAPRSSASRRRAGGWTTCPGAAGTRRCGKPAARAP</sequence>
<reference evidence="2 3" key="1">
    <citation type="submission" date="2017-10" db="EMBL/GenBank/DDBJ databases">
        <title>A new Pekin duck reference genome.</title>
        <authorList>
            <person name="Hou Z.-C."/>
            <person name="Zhou Z.-K."/>
            <person name="Zhu F."/>
            <person name="Hou S.-S."/>
        </authorList>
    </citation>
    <scope>NUCLEOTIDE SEQUENCE [LARGE SCALE GENOMIC DNA]</scope>
</reference>
<organism evidence="2 3">
    <name type="scientific">Anas platyrhynchos platyrhynchos</name>
    <name type="common">Northern mallard</name>
    <dbReference type="NCBI Taxonomy" id="8840"/>
    <lineage>
        <taxon>Eukaryota</taxon>
        <taxon>Metazoa</taxon>
        <taxon>Chordata</taxon>
        <taxon>Craniata</taxon>
        <taxon>Vertebrata</taxon>
        <taxon>Euteleostomi</taxon>
        <taxon>Archelosauria</taxon>
        <taxon>Archosauria</taxon>
        <taxon>Dinosauria</taxon>
        <taxon>Saurischia</taxon>
        <taxon>Theropoda</taxon>
        <taxon>Coelurosauria</taxon>
        <taxon>Aves</taxon>
        <taxon>Neognathae</taxon>
        <taxon>Galloanserae</taxon>
        <taxon>Anseriformes</taxon>
        <taxon>Anatidae</taxon>
        <taxon>Anatinae</taxon>
        <taxon>Anas</taxon>
    </lineage>
</organism>
<evidence type="ECO:0000256" key="1">
    <source>
        <dbReference type="SAM" id="MobiDB-lite"/>
    </source>
</evidence>